<name>A0AAV2CHB4_9ROSI</name>
<protein>
    <submittedName>
        <fullName evidence="1">Uncharacterized protein</fullName>
    </submittedName>
</protein>
<dbReference type="AlphaFoldDB" id="A0AAV2CHB4"/>
<organism evidence="1 2">
    <name type="scientific">Linum trigynum</name>
    <dbReference type="NCBI Taxonomy" id="586398"/>
    <lineage>
        <taxon>Eukaryota</taxon>
        <taxon>Viridiplantae</taxon>
        <taxon>Streptophyta</taxon>
        <taxon>Embryophyta</taxon>
        <taxon>Tracheophyta</taxon>
        <taxon>Spermatophyta</taxon>
        <taxon>Magnoliopsida</taxon>
        <taxon>eudicotyledons</taxon>
        <taxon>Gunneridae</taxon>
        <taxon>Pentapetalae</taxon>
        <taxon>rosids</taxon>
        <taxon>fabids</taxon>
        <taxon>Malpighiales</taxon>
        <taxon>Linaceae</taxon>
        <taxon>Linum</taxon>
    </lineage>
</organism>
<proteinExistence type="predicted"/>
<sequence>MYLVVRYLHVPMMCKQCKEFGHCEGEGKECKEVQVITDKELIRAEDMTDEVAWVSKAKANLSGRSNEGEPVPVVGSISGGSAVATLSTEGGPVPVVGSTEGGPVHVTRSLVGGPVPVAGSPIVGGPVPVAGSSSGGTTTPLNTLSGKLIDEDGFQPVTRKGKGIAYYTTLKVFPSTTLNAQGHALVIRGPPKKGRGKKHK</sequence>
<evidence type="ECO:0000313" key="1">
    <source>
        <dbReference type="EMBL" id="CAL1355145.1"/>
    </source>
</evidence>
<dbReference type="Proteomes" id="UP001497516">
    <property type="component" value="Chromosome 1"/>
</dbReference>
<reference evidence="1 2" key="1">
    <citation type="submission" date="2024-04" db="EMBL/GenBank/DDBJ databases">
        <authorList>
            <person name="Fracassetti M."/>
        </authorList>
    </citation>
    <scope>NUCLEOTIDE SEQUENCE [LARGE SCALE GENOMIC DNA]</scope>
</reference>
<evidence type="ECO:0000313" key="2">
    <source>
        <dbReference type="Proteomes" id="UP001497516"/>
    </source>
</evidence>
<accession>A0AAV2CHB4</accession>
<dbReference type="EMBL" id="OZ034813">
    <property type="protein sequence ID" value="CAL1355145.1"/>
    <property type="molecule type" value="Genomic_DNA"/>
</dbReference>
<gene>
    <name evidence="1" type="ORF">LTRI10_LOCUS2921</name>
</gene>
<keyword evidence="2" id="KW-1185">Reference proteome</keyword>